<organism evidence="4 5">
    <name type="scientific">Lachancea mirantina</name>
    <dbReference type="NCBI Taxonomy" id="1230905"/>
    <lineage>
        <taxon>Eukaryota</taxon>
        <taxon>Fungi</taxon>
        <taxon>Dikarya</taxon>
        <taxon>Ascomycota</taxon>
        <taxon>Saccharomycotina</taxon>
        <taxon>Saccharomycetes</taxon>
        <taxon>Saccharomycetales</taxon>
        <taxon>Saccharomycetaceae</taxon>
        <taxon>Lachancea</taxon>
    </lineage>
</organism>
<evidence type="ECO:0000313" key="4">
    <source>
        <dbReference type="EMBL" id="SCV03742.1"/>
    </source>
</evidence>
<evidence type="ECO:0000313" key="5">
    <source>
        <dbReference type="Proteomes" id="UP000191024"/>
    </source>
</evidence>
<protein>
    <recommendedName>
        <fullName evidence="2">Succinate dehydrogenase assembly factor 4, mitochondrial</fullName>
    </recommendedName>
</protein>
<evidence type="ECO:0000256" key="1">
    <source>
        <dbReference type="ARBA" id="ARBA00005701"/>
    </source>
</evidence>
<dbReference type="AlphaFoldDB" id="A0A1G4KGW6"/>
<reference evidence="5" key="1">
    <citation type="submission" date="2016-03" db="EMBL/GenBank/DDBJ databases">
        <authorList>
            <person name="Devillers H."/>
        </authorList>
    </citation>
    <scope>NUCLEOTIDE SEQUENCE [LARGE SCALE GENOMIC DNA]</scope>
</reference>
<dbReference type="PANTHER" id="PTHR28524">
    <property type="entry name" value="SUCCINATE DEHYDROGENASE ASSEMBLY FACTOR 4, MITOCHONDRIAL"/>
    <property type="match status" value="1"/>
</dbReference>
<feature type="compositionally biased region" description="Polar residues" evidence="3">
    <location>
        <begin position="79"/>
        <end position="91"/>
    </location>
</feature>
<dbReference type="GO" id="GO:0034553">
    <property type="term" value="P:mitochondrial respiratory chain complex II assembly"/>
    <property type="evidence" value="ECO:0007669"/>
    <property type="project" value="TreeGrafter"/>
</dbReference>
<accession>A0A1G4KGW6</accession>
<gene>
    <name evidence="4" type="ORF">LAMI_0H10594G</name>
</gene>
<feature type="compositionally biased region" description="Basic and acidic residues" evidence="3">
    <location>
        <begin position="118"/>
        <end position="130"/>
    </location>
</feature>
<dbReference type="GO" id="GO:0005739">
    <property type="term" value="C:mitochondrion"/>
    <property type="evidence" value="ECO:0007669"/>
    <property type="project" value="TreeGrafter"/>
</dbReference>
<dbReference type="OrthoDB" id="201362at2759"/>
<dbReference type="STRING" id="1230905.A0A1G4KGW6"/>
<evidence type="ECO:0000256" key="2">
    <source>
        <dbReference type="ARBA" id="ARBA00022170"/>
    </source>
</evidence>
<keyword evidence="5" id="KW-1185">Reference proteome</keyword>
<sequence length="143" mass="15791">MTGSSVRYLSYTRSGVVGSSLARFPAHFVATAWQGWRGFNTKEAPGPPKLADEDQEEFERLQKVAMSQEAIEQYNASIENDTTKESANSPILKNDVGGFSPEFTRTLPEFSGDVNPKTGEKGGPKQDPLRYGDYSFNGRVTDF</sequence>
<dbReference type="InterPro" id="IPR012875">
    <property type="entry name" value="SDHF4"/>
</dbReference>
<comment type="similarity">
    <text evidence="1">Belongs to the SDHAF4 family.</text>
</comment>
<feature type="region of interest" description="Disordered" evidence="3">
    <location>
        <begin position="79"/>
        <end position="143"/>
    </location>
</feature>
<evidence type="ECO:0000256" key="3">
    <source>
        <dbReference type="SAM" id="MobiDB-lite"/>
    </source>
</evidence>
<dbReference type="Proteomes" id="UP000191024">
    <property type="component" value="Chromosome H"/>
</dbReference>
<dbReference type="Pfam" id="PF07896">
    <property type="entry name" value="DUF1674"/>
    <property type="match status" value="1"/>
</dbReference>
<dbReference type="PANTHER" id="PTHR28524:SF3">
    <property type="entry name" value="SUCCINATE DEHYDROGENASE ASSEMBLY FACTOR 4, MITOCHONDRIAL"/>
    <property type="match status" value="1"/>
</dbReference>
<proteinExistence type="inferred from homology"/>
<name>A0A1G4KGW6_9SACH</name>
<dbReference type="EMBL" id="LT598468">
    <property type="protein sequence ID" value="SCV03742.1"/>
    <property type="molecule type" value="Genomic_DNA"/>
</dbReference>